<dbReference type="Proteomes" id="UP001176471">
    <property type="component" value="Unassembled WGS sequence"/>
</dbReference>
<dbReference type="EMBL" id="JAUQOM010000008">
    <property type="protein sequence ID" value="MDO7836469.1"/>
    <property type="molecule type" value="Genomic_DNA"/>
</dbReference>
<proteinExistence type="inferred from homology"/>
<comment type="pathway">
    <text evidence="1">Lipid metabolism; fatty acid beta-oxidation.</text>
</comment>
<dbReference type="RefSeq" id="WP_304536880.1">
    <property type="nucleotide sequence ID" value="NZ_JAUQOM010000008.1"/>
</dbReference>
<dbReference type="PANTHER" id="PTHR43149:SF1">
    <property type="entry name" value="DELTA(3,5)-DELTA(2,4)-DIENOYL-COA ISOMERASE, MITOCHONDRIAL"/>
    <property type="match status" value="1"/>
</dbReference>
<gene>
    <name evidence="7" type="ORF">Q4610_15580</name>
</gene>
<evidence type="ECO:0000256" key="2">
    <source>
        <dbReference type="ARBA" id="ARBA00005254"/>
    </source>
</evidence>
<dbReference type="NCBIfam" id="NF005699">
    <property type="entry name" value="PRK07509.1"/>
    <property type="match status" value="1"/>
</dbReference>
<dbReference type="Gene3D" id="1.10.12.10">
    <property type="entry name" value="Lyase 2-enoyl-coa Hydratase, Chain A, domain 2"/>
    <property type="match status" value="1"/>
</dbReference>
<dbReference type="PANTHER" id="PTHR43149">
    <property type="entry name" value="ENOYL-COA HYDRATASE"/>
    <property type="match status" value="1"/>
</dbReference>
<dbReference type="SUPFAM" id="SSF52096">
    <property type="entry name" value="ClpP/crotonase"/>
    <property type="match status" value="1"/>
</dbReference>
<dbReference type="Gene3D" id="3.90.226.10">
    <property type="entry name" value="2-enoyl-CoA Hydratase, Chain A, domain 1"/>
    <property type="match status" value="1"/>
</dbReference>
<dbReference type="CDD" id="cd06558">
    <property type="entry name" value="crotonase-like"/>
    <property type="match status" value="1"/>
</dbReference>
<evidence type="ECO:0000313" key="8">
    <source>
        <dbReference type="Proteomes" id="UP001176471"/>
    </source>
</evidence>
<dbReference type="InterPro" id="IPR045002">
    <property type="entry name" value="Ech1-like"/>
</dbReference>
<reference evidence="7" key="1">
    <citation type="submission" date="2023-07" db="EMBL/GenBank/DDBJ databases">
        <title>Bacterial whole genome sequence for Sphingobium sp. HBC34.</title>
        <authorList>
            <person name="Le V."/>
            <person name="Ko S.-R."/>
            <person name="Ahn C.-Y."/>
            <person name="Oh H.-M."/>
        </authorList>
    </citation>
    <scope>NUCLEOTIDE SEQUENCE</scope>
    <source>
        <strain evidence="7">HBC34</strain>
    </source>
</reference>
<keyword evidence="3" id="KW-0276">Fatty acid metabolism</keyword>
<evidence type="ECO:0000256" key="4">
    <source>
        <dbReference type="ARBA" id="ARBA00023098"/>
    </source>
</evidence>
<comment type="similarity">
    <text evidence="2 6">Belongs to the enoyl-CoA hydratase/isomerase family.</text>
</comment>
<dbReference type="InterPro" id="IPR018376">
    <property type="entry name" value="Enoyl-CoA_hyd/isom_CS"/>
</dbReference>
<evidence type="ECO:0000256" key="5">
    <source>
        <dbReference type="ARBA" id="ARBA00023235"/>
    </source>
</evidence>
<dbReference type="Pfam" id="PF00378">
    <property type="entry name" value="ECH_1"/>
    <property type="match status" value="1"/>
</dbReference>
<name>A0ABT8ZR83_9SPHN</name>
<dbReference type="InterPro" id="IPR001753">
    <property type="entry name" value="Enoyl-CoA_hydra/iso"/>
</dbReference>
<keyword evidence="5" id="KW-0413">Isomerase</keyword>
<keyword evidence="8" id="KW-1185">Reference proteome</keyword>
<sequence length="263" mass="28377">MNSRVEIDIADHVAHVRMVRTDKMNALDGAMFDALGQAGARLSDRSDIRAIVLSGDGRAFCAGLDLQNFAQMADGSAHIDLTARTHGAANAGQQVVLQWREMPVPVIAAVHGVAFGGGFQLMLGADMRYMHPETKLSIMEIKWGLVPDMAGMVLLRDLIRRDVAAELTYSGRIFQGQEALAMGLATQVHDDPRAAALATARAIAAHSPDAIRAAKRIFGIQDDALNARILRAEAEEQMALISTPNQVEAVLASQERRAALFKD</sequence>
<evidence type="ECO:0000256" key="1">
    <source>
        <dbReference type="ARBA" id="ARBA00005005"/>
    </source>
</evidence>
<keyword evidence="4" id="KW-0443">Lipid metabolism</keyword>
<organism evidence="7 8">
    <name type="scientific">Sphingobium cyanobacteriorum</name>
    <dbReference type="NCBI Taxonomy" id="3063954"/>
    <lineage>
        <taxon>Bacteria</taxon>
        <taxon>Pseudomonadati</taxon>
        <taxon>Pseudomonadota</taxon>
        <taxon>Alphaproteobacteria</taxon>
        <taxon>Sphingomonadales</taxon>
        <taxon>Sphingomonadaceae</taxon>
        <taxon>Sphingobium</taxon>
    </lineage>
</organism>
<dbReference type="InterPro" id="IPR029045">
    <property type="entry name" value="ClpP/crotonase-like_dom_sf"/>
</dbReference>
<dbReference type="InterPro" id="IPR014748">
    <property type="entry name" value="Enoyl-CoA_hydra_C"/>
</dbReference>
<protein>
    <submittedName>
        <fullName evidence="7">Crotonase/enoyl-CoA hydratase family protein</fullName>
    </submittedName>
</protein>
<evidence type="ECO:0000256" key="6">
    <source>
        <dbReference type="RuleBase" id="RU003707"/>
    </source>
</evidence>
<comment type="caution">
    <text evidence="7">The sequence shown here is derived from an EMBL/GenBank/DDBJ whole genome shotgun (WGS) entry which is preliminary data.</text>
</comment>
<accession>A0ABT8ZR83</accession>
<evidence type="ECO:0000313" key="7">
    <source>
        <dbReference type="EMBL" id="MDO7836469.1"/>
    </source>
</evidence>
<dbReference type="PROSITE" id="PS00166">
    <property type="entry name" value="ENOYL_COA_HYDRATASE"/>
    <property type="match status" value="1"/>
</dbReference>
<evidence type="ECO:0000256" key="3">
    <source>
        <dbReference type="ARBA" id="ARBA00022832"/>
    </source>
</evidence>